<sequence length="166" mass="18503">LLIESNAAGGMNPNFKAGDLMIITDHINLTGNNPLIGPNDDRLGPRFPDMSEPYDLRLVELTEEIAIQEKIRIHRGVYVGVTGPNFETRAEYRFLRLIGADAVGMSTVPEVIVARHSGLKVLGISCITDECIPDRLSPLDLRYMIRVAKEAEPRITRLVKRVVEKI</sequence>
<comment type="caution">
    <text evidence="8">The sequence shown here is derived from an EMBL/GenBank/DDBJ whole genome shotgun (WGS) entry which is preliminary data.</text>
</comment>
<feature type="non-terminal residue" evidence="8">
    <location>
        <position position="1"/>
    </location>
</feature>
<dbReference type="NCBIfam" id="NF006054">
    <property type="entry name" value="PRK08202.1"/>
    <property type="match status" value="1"/>
</dbReference>
<gene>
    <name evidence="8" type="ORF">E3J68_00400</name>
</gene>
<reference evidence="8 9" key="1">
    <citation type="submission" date="2019-03" db="EMBL/GenBank/DDBJ databases">
        <title>Metabolic potential of uncultured bacteria and archaea associated with petroleum seepage in deep-sea sediments.</title>
        <authorList>
            <person name="Dong X."/>
            <person name="Hubert C."/>
        </authorList>
    </citation>
    <scope>NUCLEOTIDE SEQUENCE [LARGE SCALE GENOMIC DNA]</scope>
    <source>
        <strain evidence="8">E44_bin3</strain>
    </source>
</reference>
<evidence type="ECO:0000256" key="2">
    <source>
        <dbReference type="ARBA" id="ARBA00006751"/>
    </source>
</evidence>
<comment type="similarity">
    <text evidence="2">Belongs to the PNP/MTAP phosphorylase family.</text>
</comment>
<keyword evidence="4 8" id="KW-0328">Glycosyltransferase</keyword>
<dbReference type="InterPro" id="IPR000845">
    <property type="entry name" value="Nucleoside_phosphorylase_d"/>
</dbReference>
<accession>A0A523TK69</accession>
<dbReference type="EC" id="2.4.2.1" evidence="3"/>
<dbReference type="PANTHER" id="PTHR11904:SF9">
    <property type="entry name" value="PURINE NUCLEOSIDE PHOSPHORYLASE-RELATED"/>
    <property type="match status" value="1"/>
</dbReference>
<dbReference type="Gene3D" id="3.40.50.1580">
    <property type="entry name" value="Nucleoside phosphorylase domain"/>
    <property type="match status" value="1"/>
</dbReference>
<dbReference type="PANTHER" id="PTHR11904">
    <property type="entry name" value="METHYLTHIOADENOSINE/PURINE NUCLEOSIDE PHOSPHORYLASE"/>
    <property type="match status" value="1"/>
</dbReference>
<evidence type="ECO:0000313" key="8">
    <source>
        <dbReference type="EMBL" id="TET30727.1"/>
    </source>
</evidence>
<dbReference type="Pfam" id="PF01048">
    <property type="entry name" value="PNP_UDP_1"/>
    <property type="match status" value="1"/>
</dbReference>
<evidence type="ECO:0000259" key="7">
    <source>
        <dbReference type="Pfam" id="PF01048"/>
    </source>
</evidence>
<keyword evidence="5 8" id="KW-0808">Transferase</keyword>
<dbReference type="GO" id="GO:0004731">
    <property type="term" value="F:purine-nucleoside phosphorylase activity"/>
    <property type="evidence" value="ECO:0007669"/>
    <property type="project" value="UniProtKB-EC"/>
</dbReference>
<dbReference type="UniPathway" id="UPA00606"/>
<evidence type="ECO:0000256" key="6">
    <source>
        <dbReference type="ARBA" id="ARBA00031036"/>
    </source>
</evidence>
<dbReference type="GO" id="GO:0005737">
    <property type="term" value="C:cytoplasm"/>
    <property type="evidence" value="ECO:0007669"/>
    <property type="project" value="TreeGrafter"/>
</dbReference>
<evidence type="ECO:0000256" key="1">
    <source>
        <dbReference type="ARBA" id="ARBA00005058"/>
    </source>
</evidence>
<dbReference type="InterPro" id="IPR035994">
    <property type="entry name" value="Nucleoside_phosphorylase_sf"/>
</dbReference>
<dbReference type="SUPFAM" id="SSF53167">
    <property type="entry name" value="Purine and uridine phosphorylases"/>
    <property type="match status" value="1"/>
</dbReference>
<evidence type="ECO:0000256" key="4">
    <source>
        <dbReference type="ARBA" id="ARBA00022676"/>
    </source>
</evidence>
<dbReference type="CDD" id="cd09009">
    <property type="entry name" value="PNP-EcPNPII_like"/>
    <property type="match status" value="1"/>
</dbReference>
<protein>
    <recommendedName>
        <fullName evidence="3">purine-nucleoside phosphorylase</fullName>
        <ecNumber evidence="3">2.4.2.1</ecNumber>
    </recommendedName>
    <alternativeName>
        <fullName evidence="6">Inosine-guanosine phosphorylase</fullName>
    </alternativeName>
</protein>
<dbReference type="InterPro" id="IPR011268">
    <property type="entry name" value="Purine_phosphorylase"/>
</dbReference>
<proteinExistence type="inferred from homology"/>
<evidence type="ECO:0000256" key="3">
    <source>
        <dbReference type="ARBA" id="ARBA00011886"/>
    </source>
</evidence>
<comment type="pathway">
    <text evidence="1">Purine metabolism; purine nucleoside salvage.</text>
</comment>
<organism evidence="8 9">
    <name type="scientific">Aerophobetes bacterium</name>
    <dbReference type="NCBI Taxonomy" id="2030807"/>
    <lineage>
        <taxon>Bacteria</taxon>
        <taxon>Candidatus Aerophobota</taxon>
    </lineage>
</organism>
<dbReference type="EMBL" id="SOJT01000023">
    <property type="protein sequence ID" value="TET30727.1"/>
    <property type="molecule type" value="Genomic_DNA"/>
</dbReference>
<evidence type="ECO:0000256" key="5">
    <source>
        <dbReference type="ARBA" id="ARBA00022679"/>
    </source>
</evidence>
<evidence type="ECO:0000313" key="9">
    <source>
        <dbReference type="Proteomes" id="UP000316517"/>
    </source>
</evidence>
<dbReference type="AlphaFoldDB" id="A0A523TK69"/>
<dbReference type="Proteomes" id="UP000316517">
    <property type="component" value="Unassembled WGS sequence"/>
</dbReference>
<dbReference type="NCBIfam" id="TIGR01697">
    <property type="entry name" value="PNPH-PUNA-XAPA"/>
    <property type="match status" value="1"/>
</dbReference>
<name>A0A523TK69_UNCAE</name>
<feature type="domain" description="Nucleoside phosphorylase" evidence="7">
    <location>
        <begin position="2"/>
        <end position="164"/>
    </location>
</feature>
<dbReference type="GO" id="GO:0009116">
    <property type="term" value="P:nucleoside metabolic process"/>
    <property type="evidence" value="ECO:0007669"/>
    <property type="project" value="InterPro"/>
</dbReference>